<dbReference type="SUPFAM" id="SSF57850">
    <property type="entry name" value="RING/U-box"/>
    <property type="match status" value="1"/>
</dbReference>
<dbReference type="InterPro" id="IPR001841">
    <property type="entry name" value="Znf_RING"/>
</dbReference>
<name>A0A1I7ZNW4_9BILA</name>
<dbReference type="GO" id="GO:0061630">
    <property type="term" value="F:ubiquitin protein ligase activity"/>
    <property type="evidence" value="ECO:0007669"/>
    <property type="project" value="TreeGrafter"/>
</dbReference>
<keyword evidence="2 4" id="KW-0863">Zinc-finger</keyword>
<keyword evidence="1" id="KW-0479">Metal-binding</keyword>
<keyword evidence="3" id="KW-0862">Zinc</keyword>
<dbReference type="PANTHER" id="PTHR22791:SF6">
    <property type="entry name" value="RING-TYPE DOMAIN-CONTAINING PROTEIN"/>
    <property type="match status" value="1"/>
</dbReference>
<sequence>MDAKLLLNFEATETTGFGTGHRRILGVVVVKKLIYVAWKCPSREGEATIDVYDVQTKQRLSCYAVNKPDSFQIQIYRRGDRVKLLLLGNGELLRYELVFDSNTKTLKILQEEKTNCRFLGGFNWLSQNVLEFGFQLNGDLVVFLSDTEELRQLKVPDAIFASFLHNNYYAYLDEKCEHAVFTNIAKRETQDSSKLYKFFRKDEVELFKPLLEKEEGARQTFVFDNTIFIVEMHTQNWRVLQLMLNSWTVHDVTDFVNVRKESSIIAATQDDKAIYLVTEEGTHMPILKIKVDSTDLSFLARETSLMTMARDVEETSCPICFEPYGTPKMLSKCGHSICESCESLMSQGDCKKKALRCPVCREVTNLLENEVLPTNWCLKSLIEKAESLQCNIKSLGPTCRSCNGNLPEDQVFECSKCAFDFGDPQFLLCAGCVVRKHAAHISEVTEVGYIDAQEVAETLARMEPPKWDSKKEEFRVNVLTSKVSKKIARRGLEANGLIEAIKKTASFTRKGFNKHIDKLRHIYEDMEKGKTVLEETSSQMEKYLGE</sequence>
<evidence type="ECO:0000313" key="7">
    <source>
        <dbReference type="WBParaSite" id="L893_g28445.t1"/>
    </source>
</evidence>
<dbReference type="InterPro" id="IPR013083">
    <property type="entry name" value="Znf_RING/FYVE/PHD"/>
</dbReference>
<reference evidence="7" key="1">
    <citation type="submission" date="2016-11" db="UniProtKB">
        <authorList>
            <consortium name="WormBaseParasite"/>
        </authorList>
    </citation>
    <scope>IDENTIFICATION</scope>
</reference>
<accession>A0A1I7ZNW4</accession>
<proteinExistence type="predicted"/>
<keyword evidence="6" id="KW-1185">Reference proteome</keyword>
<dbReference type="SMART" id="SM00184">
    <property type="entry name" value="RING"/>
    <property type="match status" value="1"/>
</dbReference>
<organism evidence="6 7">
    <name type="scientific">Steinernema glaseri</name>
    <dbReference type="NCBI Taxonomy" id="37863"/>
    <lineage>
        <taxon>Eukaryota</taxon>
        <taxon>Metazoa</taxon>
        <taxon>Ecdysozoa</taxon>
        <taxon>Nematoda</taxon>
        <taxon>Chromadorea</taxon>
        <taxon>Rhabditida</taxon>
        <taxon>Tylenchina</taxon>
        <taxon>Panagrolaimomorpha</taxon>
        <taxon>Strongyloidoidea</taxon>
        <taxon>Steinernematidae</taxon>
        <taxon>Steinernema</taxon>
    </lineage>
</organism>
<dbReference type="WBParaSite" id="L893_g28445.t1">
    <property type="protein sequence ID" value="L893_g28445.t1"/>
    <property type="gene ID" value="L893_g28445"/>
</dbReference>
<dbReference type="PROSITE" id="PS50089">
    <property type="entry name" value="ZF_RING_2"/>
    <property type="match status" value="1"/>
</dbReference>
<dbReference type="Proteomes" id="UP000095287">
    <property type="component" value="Unplaced"/>
</dbReference>
<dbReference type="Gene3D" id="3.30.40.10">
    <property type="entry name" value="Zinc/RING finger domain, C3HC4 (zinc finger)"/>
    <property type="match status" value="1"/>
</dbReference>
<dbReference type="InterPro" id="IPR051435">
    <property type="entry name" value="RING_finger_E3_ubiq-ligases"/>
</dbReference>
<dbReference type="GO" id="GO:0016567">
    <property type="term" value="P:protein ubiquitination"/>
    <property type="evidence" value="ECO:0007669"/>
    <property type="project" value="TreeGrafter"/>
</dbReference>
<protein>
    <submittedName>
        <fullName evidence="7">RING-type domain-containing protein</fullName>
    </submittedName>
</protein>
<feature type="domain" description="RING-type" evidence="5">
    <location>
        <begin position="317"/>
        <end position="361"/>
    </location>
</feature>
<evidence type="ECO:0000259" key="5">
    <source>
        <dbReference type="PROSITE" id="PS50089"/>
    </source>
</evidence>
<dbReference type="AlphaFoldDB" id="A0A1I7ZNW4"/>
<dbReference type="Pfam" id="PF13445">
    <property type="entry name" value="zf-RING_UBOX"/>
    <property type="match status" value="1"/>
</dbReference>
<evidence type="ECO:0000256" key="3">
    <source>
        <dbReference type="ARBA" id="ARBA00022833"/>
    </source>
</evidence>
<evidence type="ECO:0000256" key="4">
    <source>
        <dbReference type="PROSITE-ProRule" id="PRU00175"/>
    </source>
</evidence>
<evidence type="ECO:0000256" key="2">
    <source>
        <dbReference type="ARBA" id="ARBA00022771"/>
    </source>
</evidence>
<evidence type="ECO:0000256" key="1">
    <source>
        <dbReference type="ARBA" id="ARBA00022723"/>
    </source>
</evidence>
<dbReference type="GO" id="GO:0008270">
    <property type="term" value="F:zinc ion binding"/>
    <property type="evidence" value="ECO:0007669"/>
    <property type="project" value="UniProtKB-KW"/>
</dbReference>
<dbReference type="InterPro" id="IPR027370">
    <property type="entry name" value="Znf-RING_euk"/>
</dbReference>
<dbReference type="PANTHER" id="PTHR22791">
    <property type="entry name" value="RING-TYPE DOMAIN-CONTAINING PROTEIN"/>
    <property type="match status" value="1"/>
</dbReference>
<evidence type="ECO:0000313" key="6">
    <source>
        <dbReference type="Proteomes" id="UP000095287"/>
    </source>
</evidence>